<organism evidence="2 4">
    <name type="scientific">Friedmanniomyces endolithicus</name>
    <dbReference type="NCBI Taxonomy" id="329885"/>
    <lineage>
        <taxon>Eukaryota</taxon>
        <taxon>Fungi</taxon>
        <taxon>Dikarya</taxon>
        <taxon>Ascomycota</taxon>
        <taxon>Pezizomycotina</taxon>
        <taxon>Dothideomycetes</taxon>
        <taxon>Dothideomycetidae</taxon>
        <taxon>Mycosphaerellales</taxon>
        <taxon>Teratosphaeriaceae</taxon>
        <taxon>Friedmanniomyces</taxon>
    </lineage>
</organism>
<feature type="region of interest" description="Disordered" evidence="1">
    <location>
        <begin position="21"/>
        <end position="73"/>
    </location>
</feature>
<evidence type="ECO:0000313" key="4">
    <source>
        <dbReference type="Proteomes" id="UP001168146"/>
    </source>
</evidence>
<evidence type="ECO:0000313" key="3">
    <source>
        <dbReference type="EMBL" id="KAK1005917.1"/>
    </source>
</evidence>
<dbReference type="EMBL" id="JASUXU010000014">
    <property type="protein sequence ID" value="KAK0323037.1"/>
    <property type="molecule type" value="Genomic_DNA"/>
</dbReference>
<feature type="compositionally biased region" description="Low complexity" evidence="1">
    <location>
        <begin position="33"/>
        <end position="46"/>
    </location>
</feature>
<evidence type="ECO:0000313" key="2">
    <source>
        <dbReference type="EMBL" id="KAK0323037.1"/>
    </source>
</evidence>
<name>A0AAN6FVD7_9PEZI</name>
<reference evidence="3" key="2">
    <citation type="submission" date="2023-06" db="EMBL/GenBank/DDBJ databases">
        <title>Black Yeasts Isolated from many extreme environments.</title>
        <authorList>
            <person name="Coleine C."/>
            <person name="Stajich J.E."/>
            <person name="Selbmann L."/>
        </authorList>
    </citation>
    <scope>NUCLEOTIDE SEQUENCE</scope>
    <source>
        <strain evidence="3">CCFEE 5200</strain>
    </source>
</reference>
<dbReference type="Proteomes" id="UP001168146">
    <property type="component" value="Unassembled WGS sequence"/>
</dbReference>
<protein>
    <submittedName>
        <fullName evidence="2">Uncharacterized protein</fullName>
    </submittedName>
</protein>
<proteinExistence type="predicted"/>
<evidence type="ECO:0000256" key="1">
    <source>
        <dbReference type="SAM" id="MobiDB-lite"/>
    </source>
</evidence>
<dbReference type="EMBL" id="JAUJLE010000021">
    <property type="protein sequence ID" value="KAK1005917.1"/>
    <property type="molecule type" value="Genomic_DNA"/>
</dbReference>
<comment type="caution">
    <text evidence="2">The sequence shown here is derived from an EMBL/GenBank/DDBJ whole genome shotgun (WGS) entry which is preliminary data.</text>
</comment>
<keyword evidence="5" id="KW-1185">Reference proteome</keyword>
<dbReference type="AlphaFoldDB" id="A0AAN6FVD7"/>
<sequence>MAQESAKPRKAQISYGAVLPDLQPLAPPYYSRTGTKTSTSPGSKKPVVVIVHQPSGPVKEPGTERPGYGGYYH</sequence>
<reference evidence="2" key="1">
    <citation type="submission" date="2021-12" db="EMBL/GenBank/DDBJ databases">
        <title>Black yeast isolated from Biological Soil Crust.</title>
        <authorList>
            <person name="Kurbessoian T."/>
        </authorList>
    </citation>
    <scope>NUCLEOTIDE SEQUENCE</scope>
    <source>
        <strain evidence="2">CCFEE 5208</strain>
    </source>
</reference>
<gene>
    <name evidence="2" type="ORF">LTR82_005967</name>
    <name evidence="3" type="ORF">LTR91_003842</name>
</gene>
<evidence type="ECO:0000313" key="5">
    <source>
        <dbReference type="Proteomes" id="UP001175353"/>
    </source>
</evidence>
<accession>A0AAN6FVD7</accession>
<dbReference type="Proteomes" id="UP001175353">
    <property type="component" value="Unassembled WGS sequence"/>
</dbReference>